<dbReference type="STRING" id="1661398.A0A482W634"/>
<dbReference type="Proteomes" id="UP000292052">
    <property type="component" value="Unassembled WGS sequence"/>
</dbReference>
<dbReference type="EMBL" id="QDEB01028266">
    <property type="protein sequence ID" value="RZC40183.1"/>
    <property type="molecule type" value="Genomic_DNA"/>
</dbReference>
<dbReference type="GO" id="GO:0005634">
    <property type="term" value="C:nucleus"/>
    <property type="evidence" value="ECO:0007669"/>
    <property type="project" value="UniProtKB-SubCell"/>
</dbReference>
<comment type="subcellular location">
    <subcellularLocation>
        <location evidence="1">Nucleus</location>
    </subcellularLocation>
</comment>
<feature type="domain" description="Transposase IS30-like HTH" evidence="2">
    <location>
        <begin position="10"/>
        <end position="49"/>
    </location>
</feature>
<gene>
    <name evidence="3" type="ORF">BDFB_010542</name>
</gene>
<proteinExistence type="predicted"/>
<dbReference type="Pfam" id="PF13936">
    <property type="entry name" value="HTH_38"/>
    <property type="match status" value="1"/>
</dbReference>
<protein>
    <submittedName>
        <fullName evidence="3">HTH 38 domain containing protein</fullName>
    </submittedName>
</protein>
<reference evidence="3 4" key="1">
    <citation type="submission" date="2017-03" db="EMBL/GenBank/DDBJ databases">
        <title>Genome of the blue death feigning beetle - Asbolus verrucosus.</title>
        <authorList>
            <person name="Rider S.D."/>
        </authorList>
    </citation>
    <scope>NUCLEOTIDE SEQUENCE [LARGE SCALE GENOMIC DNA]</scope>
    <source>
        <strain evidence="3">Butters</strain>
        <tissue evidence="3">Head and leg muscle</tissue>
    </source>
</reference>
<evidence type="ECO:0000313" key="3">
    <source>
        <dbReference type="EMBL" id="RZC40183.1"/>
    </source>
</evidence>
<accession>A0A482W634</accession>
<comment type="caution">
    <text evidence="3">The sequence shown here is derived from an EMBL/GenBank/DDBJ whole genome shotgun (WGS) entry which is preliminary data.</text>
</comment>
<evidence type="ECO:0000256" key="1">
    <source>
        <dbReference type="ARBA" id="ARBA00004123"/>
    </source>
</evidence>
<dbReference type="InterPro" id="IPR025246">
    <property type="entry name" value="IS30-like_HTH"/>
</dbReference>
<dbReference type="GO" id="GO:0003676">
    <property type="term" value="F:nucleic acid binding"/>
    <property type="evidence" value="ECO:0007669"/>
    <property type="project" value="InterPro"/>
</dbReference>
<dbReference type="AlphaFoldDB" id="A0A482W634"/>
<dbReference type="InterPro" id="IPR036397">
    <property type="entry name" value="RNaseH_sf"/>
</dbReference>
<name>A0A482W634_ASBVE</name>
<sequence>MNVPQRISYHLTHEEAIRALALLQNGRSQRYVAGVLGVHHSTIVRLAQRHQETGSVDRKPGQGRRRVTSVRNDRFLRLTALRIRHCTARLLNVMFSDESKFCLYANDRRMPVYRRPGKRYLQCNFVYDVNFGRGSVMVWGTISVKVVQN</sequence>
<dbReference type="OrthoDB" id="6762716at2759"/>
<evidence type="ECO:0000259" key="2">
    <source>
        <dbReference type="Pfam" id="PF13936"/>
    </source>
</evidence>
<organism evidence="3 4">
    <name type="scientific">Asbolus verrucosus</name>
    <name type="common">Desert ironclad beetle</name>
    <dbReference type="NCBI Taxonomy" id="1661398"/>
    <lineage>
        <taxon>Eukaryota</taxon>
        <taxon>Metazoa</taxon>
        <taxon>Ecdysozoa</taxon>
        <taxon>Arthropoda</taxon>
        <taxon>Hexapoda</taxon>
        <taxon>Insecta</taxon>
        <taxon>Pterygota</taxon>
        <taxon>Neoptera</taxon>
        <taxon>Endopterygota</taxon>
        <taxon>Coleoptera</taxon>
        <taxon>Polyphaga</taxon>
        <taxon>Cucujiformia</taxon>
        <taxon>Tenebrionidae</taxon>
        <taxon>Pimeliinae</taxon>
        <taxon>Asbolus</taxon>
    </lineage>
</organism>
<keyword evidence="4" id="KW-1185">Reference proteome</keyword>
<dbReference type="InterPro" id="IPR009057">
    <property type="entry name" value="Homeodomain-like_sf"/>
</dbReference>
<evidence type="ECO:0000313" key="4">
    <source>
        <dbReference type="Proteomes" id="UP000292052"/>
    </source>
</evidence>
<dbReference type="Gene3D" id="3.30.420.10">
    <property type="entry name" value="Ribonuclease H-like superfamily/Ribonuclease H"/>
    <property type="match status" value="1"/>
</dbReference>
<dbReference type="SUPFAM" id="SSF46689">
    <property type="entry name" value="Homeodomain-like"/>
    <property type="match status" value="1"/>
</dbReference>